<dbReference type="SMART" id="SM00839">
    <property type="entry name" value="ELFV_dehydrog"/>
    <property type="match status" value="1"/>
</dbReference>
<dbReference type="UniPathway" id="UPA00362"/>
<evidence type="ECO:0000256" key="3">
    <source>
        <dbReference type="ARBA" id="ARBA00006382"/>
    </source>
</evidence>
<keyword evidence="12" id="KW-0547">Nucleotide-binding</keyword>
<dbReference type="Gene3D" id="3.40.50.10860">
    <property type="entry name" value="Leucine Dehydrogenase, chain A, domain 1"/>
    <property type="match status" value="1"/>
</dbReference>
<comment type="pathway">
    <text evidence="2">Amino-acid degradation; L-valine degradation.</text>
</comment>
<dbReference type="AlphaFoldDB" id="A0A3S9YLS4"/>
<dbReference type="Proteomes" id="UP000275579">
    <property type="component" value="Chromosome"/>
</dbReference>
<comment type="similarity">
    <text evidence="3 13">Belongs to the Glu/Leu/Phe/Val dehydrogenases family.</text>
</comment>
<dbReference type="InterPro" id="IPR006096">
    <property type="entry name" value="Glu/Leu/Phe/Val/Trp_DH_C"/>
</dbReference>
<evidence type="ECO:0000256" key="7">
    <source>
        <dbReference type="ARBA" id="ARBA00022456"/>
    </source>
</evidence>
<reference evidence="15 16" key="1">
    <citation type="submission" date="2018-04" db="EMBL/GenBank/DDBJ databases">
        <title>Complete genome sequences of Streptomyces lydicus strain WYEC and characterization of antagonistic properties of biological control agents.</title>
        <authorList>
            <person name="Mariita R.M."/>
            <person name="Sello J.K."/>
        </authorList>
    </citation>
    <scope>NUCLEOTIDE SEQUENCE [LARGE SCALE GENOMIC DNA]</scope>
    <source>
        <strain evidence="15 16">WYEC 108</strain>
    </source>
</reference>
<dbReference type="Pfam" id="PF02812">
    <property type="entry name" value="ELFV_dehydrog_N"/>
    <property type="match status" value="1"/>
</dbReference>
<evidence type="ECO:0000313" key="15">
    <source>
        <dbReference type="EMBL" id="AZS75798.1"/>
    </source>
</evidence>
<evidence type="ECO:0000256" key="4">
    <source>
        <dbReference type="ARBA" id="ARBA00011738"/>
    </source>
</evidence>
<dbReference type="RefSeq" id="WP_127154511.1">
    <property type="nucleotide sequence ID" value="NZ_CP029042.1"/>
</dbReference>
<dbReference type="GO" id="GO:0005737">
    <property type="term" value="C:cytoplasm"/>
    <property type="evidence" value="ECO:0007669"/>
    <property type="project" value="UniProtKB-SubCell"/>
</dbReference>
<dbReference type="Gene3D" id="3.40.50.720">
    <property type="entry name" value="NAD(P)-binding Rossmann-like Domain"/>
    <property type="match status" value="1"/>
</dbReference>
<gene>
    <name evidence="15" type="ORF">DDE74_37310</name>
</gene>
<comment type="subcellular location">
    <subcellularLocation>
        <location evidence="1">Cytoplasm</location>
    </subcellularLocation>
</comment>
<evidence type="ECO:0000256" key="1">
    <source>
        <dbReference type="ARBA" id="ARBA00004496"/>
    </source>
</evidence>
<dbReference type="InterPro" id="IPR006095">
    <property type="entry name" value="Glu/Leu/Phe/Val/Trp_DH"/>
</dbReference>
<feature type="domain" description="Glutamate/phenylalanine/leucine/valine/L-tryptophan dehydrogenase C-terminal" evidence="14">
    <location>
        <begin position="144"/>
        <end position="347"/>
    </location>
</feature>
<evidence type="ECO:0000256" key="11">
    <source>
        <dbReference type="PIRSR" id="PIRSR000188-1"/>
    </source>
</evidence>
<dbReference type="InterPro" id="IPR046346">
    <property type="entry name" value="Aminoacid_DH-like_N_sf"/>
</dbReference>
<evidence type="ECO:0000256" key="6">
    <source>
        <dbReference type="ARBA" id="ARBA00017332"/>
    </source>
</evidence>
<feature type="active site" description="Proton donor/acceptor" evidence="11">
    <location>
        <position position="77"/>
    </location>
</feature>
<dbReference type="InterPro" id="IPR006097">
    <property type="entry name" value="Glu/Leu/Phe/Val/Trp_DH_dimer"/>
</dbReference>
<dbReference type="GO" id="GO:0006574">
    <property type="term" value="P:L-valine catabolic process"/>
    <property type="evidence" value="ECO:0007669"/>
    <property type="project" value="UniProtKB-UniPathway"/>
</dbReference>
<evidence type="ECO:0000256" key="12">
    <source>
        <dbReference type="PIRSR" id="PIRSR000188-2"/>
    </source>
</evidence>
<comment type="catalytic activity">
    <reaction evidence="10">
        <text>L-valine + NAD(+) + H2O = 3-methyl-2-oxobutanoate + NH4(+) + NADH + H(+)</text>
        <dbReference type="Rhea" id="RHEA:30763"/>
        <dbReference type="ChEBI" id="CHEBI:11851"/>
        <dbReference type="ChEBI" id="CHEBI:15377"/>
        <dbReference type="ChEBI" id="CHEBI:15378"/>
        <dbReference type="ChEBI" id="CHEBI:28938"/>
        <dbReference type="ChEBI" id="CHEBI:57540"/>
        <dbReference type="ChEBI" id="CHEBI:57762"/>
        <dbReference type="ChEBI" id="CHEBI:57945"/>
        <dbReference type="EC" id="1.4.1.23"/>
    </reaction>
</comment>
<dbReference type="PRINTS" id="PR00082">
    <property type="entry name" value="GLFDHDRGNASE"/>
</dbReference>
<comment type="subunit">
    <text evidence="4">Homodimer.</text>
</comment>
<dbReference type="CDD" id="cd01075">
    <property type="entry name" value="NAD_bind_Leu_Phe_Val_DH"/>
    <property type="match status" value="1"/>
</dbReference>
<dbReference type="SUPFAM" id="SSF51735">
    <property type="entry name" value="NAD(P)-binding Rossmann-fold domains"/>
    <property type="match status" value="1"/>
</dbReference>
<evidence type="ECO:0000313" key="16">
    <source>
        <dbReference type="Proteomes" id="UP000275579"/>
    </source>
</evidence>
<accession>A0A3S9YLS4</accession>
<evidence type="ECO:0000256" key="9">
    <source>
        <dbReference type="ARBA" id="ARBA00023027"/>
    </source>
</evidence>
<dbReference type="Pfam" id="PF00208">
    <property type="entry name" value="ELFV_dehydrog"/>
    <property type="match status" value="2"/>
</dbReference>
<dbReference type="PANTHER" id="PTHR42722">
    <property type="entry name" value="LEUCINE DEHYDROGENASE"/>
    <property type="match status" value="1"/>
</dbReference>
<dbReference type="PANTHER" id="PTHR42722:SF1">
    <property type="entry name" value="VALINE DEHYDROGENASE"/>
    <property type="match status" value="1"/>
</dbReference>
<evidence type="ECO:0000259" key="14">
    <source>
        <dbReference type="SMART" id="SM00839"/>
    </source>
</evidence>
<keyword evidence="7" id="KW-0101">Branched-chain amino acid catabolism</keyword>
<evidence type="ECO:0000256" key="10">
    <source>
        <dbReference type="ARBA" id="ARBA00048547"/>
    </source>
</evidence>
<feature type="binding site" evidence="12">
    <location>
        <begin position="177"/>
        <end position="182"/>
    </location>
    <ligand>
        <name>NAD(+)</name>
        <dbReference type="ChEBI" id="CHEBI:57540"/>
    </ligand>
</feature>
<dbReference type="EMBL" id="CP029042">
    <property type="protein sequence ID" value="AZS75798.1"/>
    <property type="molecule type" value="Genomic_DNA"/>
</dbReference>
<dbReference type="InterPro" id="IPR036291">
    <property type="entry name" value="NAD(P)-bd_dom_sf"/>
</dbReference>
<evidence type="ECO:0000256" key="8">
    <source>
        <dbReference type="ARBA" id="ARBA00023002"/>
    </source>
</evidence>
<organism evidence="15 16">
    <name type="scientific">Streptomyces lydicus</name>
    <dbReference type="NCBI Taxonomy" id="47763"/>
    <lineage>
        <taxon>Bacteria</taxon>
        <taxon>Bacillati</taxon>
        <taxon>Actinomycetota</taxon>
        <taxon>Actinomycetes</taxon>
        <taxon>Kitasatosporales</taxon>
        <taxon>Streptomycetaceae</taxon>
        <taxon>Streptomyces</taxon>
    </lineage>
</organism>
<evidence type="ECO:0000256" key="5">
    <source>
        <dbReference type="ARBA" id="ARBA00012136"/>
    </source>
</evidence>
<dbReference type="EC" id="1.4.1.23" evidence="5"/>
<name>A0A3S9YLS4_9ACTN</name>
<dbReference type="GO" id="GO:0000166">
    <property type="term" value="F:nucleotide binding"/>
    <property type="evidence" value="ECO:0007669"/>
    <property type="project" value="UniProtKB-KW"/>
</dbReference>
<keyword evidence="8 13" id="KW-0560">Oxidoreductase</keyword>
<dbReference type="InterPro" id="IPR016211">
    <property type="entry name" value="Glu/Phe/Leu/Val/Trp_DH_bac/arc"/>
</dbReference>
<evidence type="ECO:0000256" key="13">
    <source>
        <dbReference type="RuleBase" id="RU004417"/>
    </source>
</evidence>
<sequence length="358" mass="37865">MSVFKEMDGHEQVLFSSGPGGLRCVIALHSTLLGPALGGVRYLPYRDDDQAIGDALRLSRAMTYKAACAGLDIGGGKAVIFGGAGVEKSEALLRAFGQAVESLSGRFIAACDMGITTADLRVMRKESQWIRGLDTEEGGSGESGAMTAYGVSLGIRACLEYLDGSDSLEGRHIAIDGVGKVGARLAGHLADGGARLTVADIDQEKAERVAEACGAEVVSREKLYLLDVDVLSPNAVGNVIDADLVDNLRCRIVAGGANNQLSAPVIADRLAARGILYAPDFVINALGLIQVVDELHPAGHDMNRVRKDAELIPERLVEIFTRAKNLNISTAGAAISMARDRLAAVRGVRSFWLPPRCR</sequence>
<evidence type="ECO:0000256" key="2">
    <source>
        <dbReference type="ARBA" id="ARBA00005109"/>
    </source>
</evidence>
<dbReference type="PIRSF" id="PIRSF000188">
    <property type="entry name" value="Phe_leu_dh"/>
    <property type="match status" value="1"/>
</dbReference>
<protein>
    <recommendedName>
        <fullName evidence="6">Valine dehydrogenase</fullName>
        <ecNumber evidence="5">1.4.1.23</ecNumber>
    </recommendedName>
</protein>
<dbReference type="GO" id="GO:0043837">
    <property type="term" value="F:valine dehydrogenase (NAD+) activity"/>
    <property type="evidence" value="ECO:0007669"/>
    <property type="project" value="UniProtKB-EC"/>
</dbReference>
<keyword evidence="9 12" id="KW-0520">NAD</keyword>
<proteinExistence type="inferred from homology"/>
<dbReference type="SUPFAM" id="SSF53223">
    <property type="entry name" value="Aminoacid dehydrogenase-like, N-terminal domain"/>
    <property type="match status" value="1"/>
</dbReference>